<name>A8NM07_COPC7</name>
<feature type="region of interest" description="Disordered" evidence="1">
    <location>
        <begin position="1198"/>
        <end position="1241"/>
    </location>
</feature>
<accession>A8NM07</accession>
<dbReference type="HOGENOM" id="CLU_003703_13_0_1"/>
<dbReference type="SUPFAM" id="SSF55658">
    <property type="entry name" value="L9 N-domain-like"/>
    <property type="match status" value="1"/>
</dbReference>
<feature type="domain" description="CxC2-like cysteine cluster KDZ transposase-associated" evidence="3">
    <location>
        <begin position="373"/>
        <end position="460"/>
    </location>
</feature>
<dbReference type="OMA" id="SWHANGH"/>
<dbReference type="EMBL" id="AACS02000012">
    <property type="protein sequence ID" value="EAU86991.2"/>
    <property type="molecule type" value="Genomic_DNA"/>
</dbReference>
<dbReference type="VEuPathDB" id="FungiDB:CC1G_08462"/>
<evidence type="ECO:0008006" key="6">
    <source>
        <dbReference type="Google" id="ProtNLM"/>
    </source>
</evidence>
<protein>
    <recommendedName>
        <fullName evidence="6">CxC2-like cysteine cluster KDZ transposase-associated domain-containing protein</fullName>
    </recommendedName>
</protein>
<evidence type="ECO:0000313" key="5">
    <source>
        <dbReference type="Proteomes" id="UP000001861"/>
    </source>
</evidence>
<dbReference type="InterPro" id="IPR041457">
    <property type="entry name" value="CxC2_KDZ-assoc"/>
</dbReference>
<dbReference type="InterPro" id="IPR011320">
    <property type="entry name" value="RNase_H1_N"/>
</dbReference>
<dbReference type="GeneID" id="6011335"/>
<proteinExistence type="predicted"/>
<dbReference type="eggNOG" id="ENOG502SJXV">
    <property type="taxonomic scope" value="Eukaryota"/>
</dbReference>
<dbReference type="InterPro" id="IPR009027">
    <property type="entry name" value="Ribosomal_bL9/RNase_H1_N"/>
</dbReference>
<dbReference type="Pfam" id="PF18803">
    <property type="entry name" value="CxC2"/>
    <property type="match status" value="1"/>
</dbReference>
<feature type="region of interest" description="Disordered" evidence="1">
    <location>
        <begin position="208"/>
        <end position="235"/>
    </location>
</feature>
<dbReference type="InParanoid" id="A8NM07"/>
<evidence type="ECO:0000259" key="2">
    <source>
        <dbReference type="Pfam" id="PF01693"/>
    </source>
</evidence>
<dbReference type="PANTHER" id="PTHR33104">
    <property type="entry name" value="SI:DKEY-29D5.2"/>
    <property type="match status" value="1"/>
</dbReference>
<evidence type="ECO:0000313" key="4">
    <source>
        <dbReference type="EMBL" id="EAU86991.2"/>
    </source>
</evidence>
<dbReference type="KEGG" id="cci:CC1G_08462"/>
<dbReference type="Pfam" id="PF01693">
    <property type="entry name" value="Cauli_VI"/>
    <property type="match status" value="1"/>
</dbReference>
<feature type="compositionally biased region" description="Acidic residues" evidence="1">
    <location>
        <begin position="1219"/>
        <end position="1241"/>
    </location>
</feature>
<dbReference type="Gene3D" id="3.40.970.10">
    <property type="entry name" value="Ribonuclease H1, N-terminal domain"/>
    <property type="match status" value="1"/>
</dbReference>
<dbReference type="InterPro" id="IPR037056">
    <property type="entry name" value="RNase_H1_N_sf"/>
</dbReference>
<reference evidence="4 5" key="1">
    <citation type="journal article" date="2010" name="Proc. Natl. Acad. Sci. U.S.A.">
        <title>Insights into evolution of multicellular fungi from the assembled chromosomes of the mushroom Coprinopsis cinerea (Coprinus cinereus).</title>
        <authorList>
            <person name="Stajich J.E."/>
            <person name="Wilke S.K."/>
            <person name="Ahren D."/>
            <person name="Au C.H."/>
            <person name="Birren B.W."/>
            <person name="Borodovsky M."/>
            <person name="Burns C."/>
            <person name="Canback B."/>
            <person name="Casselton L.A."/>
            <person name="Cheng C.K."/>
            <person name="Deng J."/>
            <person name="Dietrich F.S."/>
            <person name="Fargo D.C."/>
            <person name="Farman M.L."/>
            <person name="Gathman A.C."/>
            <person name="Goldberg J."/>
            <person name="Guigo R."/>
            <person name="Hoegger P.J."/>
            <person name="Hooker J.B."/>
            <person name="Huggins A."/>
            <person name="James T.Y."/>
            <person name="Kamada T."/>
            <person name="Kilaru S."/>
            <person name="Kodira C."/>
            <person name="Kues U."/>
            <person name="Kupfer D."/>
            <person name="Kwan H.S."/>
            <person name="Lomsadze A."/>
            <person name="Li W."/>
            <person name="Lilly W.W."/>
            <person name="Ma L.J."/>
            <person name="Mackey A.J."/>
            <person name="Manning G."/>
            <person name="Martin F."/>
            <person name="Muraguchi H."/>
            <person name="Natvig D.O."/>
            <person name="Palmerini H."/>
            <person name="Ramesh M.A."/>
            <person name="Rehmeyer C.J."/>
            <person name="Roe B.A."/>
            <person name="Shenoy N."/>
            <person name="Stanke M."/>
            <person name="Ter-Hovhannisyan V."/>
            <person name="Tunlid A."/>
            <person name="Velagapudi R."/>
            <person name="Vision T.J."/>
            <person name="Zeng Q."/>
            <person name="Zolan M.E."/>
            <person name="Pukkila P.J."/>
        </authorList>
    </citation>
    <scope>NUCLEOTIDE SEQUENCE [LARGE SCALE GENOMIC DNA]</scope>
    <source>
        <strain evidence="5">Okayama-7 / 130 / ATCC MYA-4618 / FGSC 9003</strain>
    </source>
</reference>
<evidence type="ECO:0000256" key="1">
    <source>
        <dbReference type="SAM" id="MobiDB-lite"/>
    </source>
</evidence>
<dbReference type="AlphaFoldDB" id="A8NM07"/>
<keyword evidence="5" id="KW-1185">Reference proteome</keyword>
<sequence>MQTNPNDSTDSTNTSATPNATLTMNLDINVLAALVANMNLSITINATPASPASALTPPAIPPPPPPVVQAVPSAPAAVRSPVSPIAPPSNFWVYPEDAKATDPTVVKYYVVVRGRCCGVFTDWFYVSDLIDNLRSHCIFRSFRSYEEAWAHYQLAKSRCTVRAIGRNGWLAGHFDSLYGPAEDCVHKRSNVFSFSDASGARTRIRAKTIQIDNHPEEPEEPPPSETEPSTPSTPIVGRAVDIELDSDSWDQSNINTEETNDQPRLDDSEDEEDPVQSKSKRHRNYKNWNKLLEWLPYRSDFLDELLRHDGHGDYLGESSCNTCAEKDCRLFKCPDCWDGCLLTCCECLLNNHRNLPLHRIEEWNGRYFEKTSLSSLGLRVQLGHGGGSCANPLPGPPDFTVFDISGVHSVNIDYCDCLPATLSRPQTAFTFDMLDHFHQLSLQGKVTLYDYYHTIVKRSDFLQLRSVPSRCNDFHRTFRLWRVLMMFKRAGRGNVPNGIAETKEGELAIECPACPHPNKNLPVRWKEAGKLAFLYTLFVAVDANFKLKGKNRGFSDIELLPGLAYFVEENKYQNHLIGYVDESEINTCQSEHDAVVRAAVRCTPGYNVTGAAIVICSRHGFLRPNGVGDLQKGERYCNIDYIVFSALAAVALLQVVITYDIACQWVKNFLKRLGKLPEAIRLNTNETKVTALIPSWHINGHGPDCQVNYALQYTPGAAKTCGDEIEQNFSETNVLGASVREMAPAARHEMLTDQFQGNNARKTVKLKALLAKKFRESAEMRAQQEQAFSNLCLTFTLDKIARWTRMIVDWEKDPKNNPNPYAEVKLETTMQDVRLELAKEDEREEARGVVSAHTTSMTACLVVALDLEEQQRSLKFDLENSRMSTSKQKADLQEKRNGMRRRIARWREVQIVYAPCVAPLLPGITAGEDSEGAEVIKPEDIPLYLPSDLTPTLHQTIPAMTEKERRLREAQADDALSEIRLGRRILTGLTQFKKLHLAGAGNKPNTRVRSLYNRIQAKISKAANRYRRARDALVTINPTGEWTHRLKPLNPGDIRGPGRESHESSSRFIPSWIWQVPRVRREGDDTLAEEELDESLRVEWAKGRARLQRWNEEYQLVQEEMRRSVVYLRWKAVWWEERASHDSFKSDDMMHGARAYAHKQADLCRRLADRFSQHWTAILRKYGELPMWMPWAGYDDGSGAKSTAEPNGGPNDHTHDTNDTDDENDLDLDEDAPEDADGVVDDAADVFEFEIDD</sequence>
<dbReference type="Proteomes" id="UP000001861">
    <property type="component" value="Unassembled WGS sequence"/>
</dbReference>
<dbReference type="RefSeq" id="XP_001834817.2">
    <property type="nucleotide sequence ID" value="XM_001834765.2"/>
</dbReference>
<feature type="region of interest" description="Disordered" evidence="1">
    <location>
        <begin position="247"/>
        <end position="280"/>
    </location>
</feature>
<dbReference type="OrthoDB" id="2804062at2759"/>
<dbReference type="Pfam" id="PF18758">
    <property type="entry name" value="KDZ"/>
    <property type="match status" value="1"/>
</dbReference>
<gene>
    <name evidence="4" type="ORF">CC1G_08462</name>
</gene>
<dbReference type="InterPro" id="IPR040521">
    <property type="entry name" value="KDZ"/>
</dbReference>
<evidence type="ECO:0000259" key="3">
    <source>
        <dbReference type="Pfam" id="PF18803"/>
    </source>
</evidence>
<organism evidence="4 5">
    <name type="scientific">Coprinopsis cinerea (strain Okayama-7 / 130 / ATCC MYA-4618 / FGSC 9003)</name>
    <name type="common">Inky cap fungus</name>
    <name type="synonym">Hormographiella aspergillata</name>
    <dbReference type="NCBI Taxonomy" id="240176"/>
    <lineage>
        <taxon>Eukaryota</taxon>
        <taxon>Fungi</taxon>
        <taxon>Dikarya</taxon>
        <taxon>Basidiomycota</taxon>
        <taxon>Agaricomycotina</taxon>
        <taxon>Agaricomycetes</taxon>
        <taxon>Agaricomycetidae</taxon>
        <taxon>Agaricales</taxon>
        <taxon>Agaricineae</taxon>
        <taxon>Psathyrellaceae</taxon>
        <taxon>Coprinopsis</taxon>
    </lineage>
</organism>
<dbReference type="PANTHER" id="PTHR33104:SF2">
    <property type="entry name" value="CXC3 LIKE CYSTEINE CLUSTER DOMAIN-CONTAINING PROTEIN"/>
    <property type="match status" value="1"/>
</dbReference>
<feature type="domain" description="Ribonuclease H1 N-terminal" evidence="2">
    <location>
        <begin position="107"/>
        <end position="150"/>
    </location>
</feature>
<comment type="caution">
    <text evidence="4">The sequence shown here is derived from an EMBL/GenBank/DDBJ whole genome shotgun (WGS) entry which is preliminary data.</text>
</comment>